<proteinExistence type="predicted"/>
<dbReference type="EMBL" id="RWGY01000013">
    <property type="protein sequence ID" value="TVU23318.1"/>
    <property type="molecule type" value="Genomic_DNA"/>
</dbReference>
<feature type="non-terminal residue" evidence="1">
    <location>
        <position position="1"/>
    </location>
</feature>
<dbReference type="AlphaFoldDB" id="A0A5J9UJ76"/>
<accession>A0A5J9UJ76</accession>
<organism evidence="1 2">
    <name type="scientific">Eragrostis curvula</name>
    <name type="common">weeping love grass</name>
    <dbReference type="NCBI Taxonomy" id="38414"/>
    <lineage>
        <taxon>Eukaryota</taxon>
        <taxon>Viridiplantae</taxon>
        <taxon>Streptophyta</taxon>
        <taxon>Embryophyta</taxon>
        <taxon>Tracheophyta</taxon>
        <taxon>Spermatophyta</taxon>
        <taxon>Magnoliopsida</taxon>
        <taxon>Liliopsida</taxon>
        <taxon>Poales</taxon>
        <taxon>Poaceae</taxon>
        <taxon>PACMAD clade</taxon>
        <taxon>Chloridoideae</taxon>
        <taxon>Eragrostideae</taxon>
        <taxon>Eragrostidinae</taxon>
        <taxon>Eragrostis</taxon>
    </lineage>
</organism>
<evidence type="ECO:0000313" key="2">
    <source>
        <dbReference type="Proteomes" id="UP000324897"/>
    </source>
</evidence>
<dbReference type="Proteomes" id="UP000324897">
    <property type="component" value="Chromosome 2"/>
</dbReference>
<keyword evidence="2" id="KW-1185">Reference proteome</keyword>
<dbReference type="Gramene" id="TVU23318">
    <property type="protein sequence ID" value="TVU23318"/>
    <property type="gene ID" value="EJB05_25675"/>
</dbReference>
<comment type="caution">
    <text evidence="1">The sequence shown here is derived from an EMBL/GenBank/DDBJ whole genome shotgun (WGS) entry which is preliminary data.</text>
</comment>
<sequence length="72" mass="8462">MNIAPGYQDTPCLIPHIFHCTYWAIRRADGAWQLSVEELERRMAFREARRFSSADLHHQFSSVSLEEILVRT</sequence>
<name>A0A5J9UJ76_9POAL</name>
<gene>
    <name evidence="1" type="ORF">EJB05_25675</name>
</gene>
<reference evidence="1 2" key="1">
    <citation type="journal article" date="2019" name="Sci. Rep.">
        <title>A high-quality genome of Eragrostis curvula grass provides insights into Poaceae evolution and supports new strategies to enhance forage quality.</title>
        <authorList>
            <person name="Carballo J."/>
            <person name="Santos B.A.C.M."/>
            <person name="Zappacosta D."/>
            <person name="Garbus I."/>
            <person name="Selva J.P."/>
            <person name="Gallo C.A."/>
            <person name="Diaz A."/>
            <person name="Albertini E."/>
            <person name="Caccamo M."/>
            <person name="Echenique V."/>
        </authorList>
    </citation>
    <scope>NUCLEOTIDE SEQUENCE [LARGE SCALE GENOMIC DNA]</scope>
    <source>
        <strain evidence="2">cv. Victoria</strain>
        <tissue evidence="1">Leaf</tissue>
    </source>
</reference>
<protein>
    <submittedName>
        <fullName evidence="1">Uncharacterized protein</fullName>
    </submittedName>
</protein>
<evidence type="ECO:0000313" key="1">
    <source>
        <dbReference type="EMBL" id="TVU23318.1"/>
    </source>
</evidence>